<reference evidence="2 3" key="1">
    <citation type="journal article" date="2021" name="Elife">
        <title>Chloroplast acquisition without the gene transfer in kleptoplastic sea slugs, Plakobranchus ocellatus.</title>
        <authorList>
            <person name="Maeda T."/>
            <person name="Takahashi S."/>
            <person name="Yoshida T."/>
            <person name="Shimamura S."/>
            <person name="Takaki Y."/>
            <person name="Nagai Y."/>
            <person name="Toyoda A."/>
            <person name="Suzuki Y."/>
            <person name="Arimoto A."/>
            <person name="Ishii H."/>
            <person name="Satoh N."/>
            <person name="Nishiyama T."/>
            <person name="Hasebe M."/>
            <person name="Maruyama T."/>
            <person name="Minagawa J."/>
            <person name="Obokata J."/>
            <person name="Shigenobu S."/>
        </authorList>
    </citation>
    <scope>NUCLEOTIDE SEQUENCE [LARGE SCALE GENOMIC DNA]</scope>
</reference>
<dbReference type="InterPro" id="IPR014716">
    <property type="entry name" value="Fibrinogen_a/b/g_C_1"/>
</dbReference>
<sequence length="138" mass="16003">MENPDRENGTEVAVQILISSELRTCYRGMGNDTTQDYEPYVKQYNNDIQRDILCDTKTDGGGWILLQRRTTGDVDFNRSWSEYKNGFGTPPGDFWLGNDAIHELTSKQLHELRIDMRVGSQKFYARYSTFDIMDESEL</sequence>
<protein>
    <submittedName>
        <fullName evidence="2">Ficolin-2</fullName>
    </submittedName>
</protein>
<gene>
    <name evidence="2" type="ORF">ElyMa_000428800</name>
</gene>
<accession>A0AAV4FN61</accession>
<dbReference type="Pfam" id="PF00147">
    <property type="entry name" value="Fibrinogen_C"/>
    <property type="match status" value="1"/>
</dbReference>
<dbReference type="SUPFAM" id="SSF56496">
    <property type="entry name" value="Fibrinogen C-terminal domain-like"/>
    <property type="match status" value="1"/>
</dbReference>
<dbReference type="PANTHER" id="PTHR19143:SF458">
    <property type="entry name" value="FIBRINOGEN C-TERMINAL DOMAIN-CONTAINING PROTEIN-RELATED"/>
    <property type="match status" value="1"/>
</dbReference>
<keyword evidence="3" id="KW-1185">Reference proteome</keyword>
<evidence type="ECO:0000259" key="1">
    <source>
        <dbReference type="PROSITE" id="PS51406"/>
    </source>
</evidence>
<evidence type="ECO:0000313" key="3">
    <source>
        <dbReference type="Proteomes" id="UP000762676"/>
    </source>
</evidence>
<proteinExistence type="predicted"/>
<dbReference type="Gene3D" id="3.90.215.10">
    <property type="entry name" value="Gamma Fibrinogen, chain A, domain 1"/>
    <property type="match status" value="1"/>
</dbReference>
<dbReference type="InterPro" id="IPR036056">
    <property type="entry name" value="Fibrinogen-like_C"/>
</dbReference>
<dbReference type="InterPro" id="IPR050373">
    <property type="entry name" value="Fibrinogen_C-term_domain"/>
</dbReference>
<comment type="caution">
    <text evidence="2">The sequence shown here is derived from an EMBL/GenBank/DDBJ whole genome shotgun (WGS) entry which is preliminary data.</text>
</comment>
<dbReference type="GO" id="GO:0005615">
    <property type="term" value="C:extracellular space"/>
    <property type="evidence" value="ECO:0007669"/>
    <property type="project" value="TreeGrafter"/>
</dbReference>
<dbReference type="AlphaFoldDB" id="A0AAV4FN61"/>
<dbReference type="Proteomes" id="UP000762676">
    <property type="component" value="Unassembled WGS sequence"/>
</dbReference>
<dbReference type="InterPro" id="IPR002181">
    <property type="entry name" value="Fibrinogen_a/b/g_C_dom"/>
</dbReference>
<dbReference type="EMBL" id="BMAT01000844">
    <property type="protein sequence ID" value="GFR74381.1"/>
    <property type="molecule type" value="Genomic_DNA"/>
</dbReference>
<organism evidence="2 3">
    <name type="scientific">Elysia marginata</name>
    <dbReference type="NCBI Taxonomy" id="1093978"/>
    <lineage>
        <taxon>Eukaryota</taxon>
        <taxon>Metazoa</taxon>
        <taxon>Spiralia</taxon>
        <taxon>Lophotrochozoa</taxon>
        <taxon>Mollusca</taxon>
        <taxon>Gastropoda</taxon>
        <taxon>Heterobranchia</taxon>
        <taxon>Euthyneura</taxon>
        <taxon>Panpulmonata</taxon>
        <taxon>Sacoglossa</taxon>
        <taxon>Placobranchoidea</taxon>
        <taxon>Plakobranchidae</taxon>
        <taxon>Elysia</taxon>
    </lineage>
</organism>
<dbReference type="PANTHER" id="PTHR19143">
    <property type="entry name" value="FIBRINOGEN/TENASCIN/ANGIOPOEITIN"/>
    <property type="match status" value="1"/>
</dbReference>
<feature type="domain" description="Fibrinogen C-terminal" evidence="1">
    <location>
        <begin position="16"/>
        <end position="138"/>
    </location>
</feature>
<dbReference type="SMART" id="SM00186">
    <property type="entry name" value="FBG"/>
    <property type="match status" value="1"/>
</dbReference>
<dbReference type="PROSITE" id="PS51406">
    <property type="entry name" value="FIBRINOGEN_C_2"/>
    <property type="match status" value="1"/>
</dbReference>
<evidence type="ECO:0000313" key="2">
    <source>
        <dbReference type="EMBL" id="GFR74381.1"/>
    </source>
</evidence>
<name>A0AAV4FN61_9GAST</name>